<dbReference type="CDD" id="cd03293">
    <property type="entry name" value="ABC_NrtD_SsuB_transporters"/>
    <property type="match status" value="1"/>
</dbReference>
<dbReference type="EMBL" id="BTCL01000023">
    <property type="protein sequence ID" value="GMK47846.1"/>
    <property type="molecule type" value="Genomic_DNA"/>
</dbReference>
<dbReference type="PANTHER" id="PTHR42788">
    <property type="entry name" value="TAURINE IMPORT ATP-BINDING PROTEIN-RELATED"/>
    <property type="match status" value="1"/>
</dbReference>
<feature type="domain" description="ABC transporter" evidence="4">
    <location>
        <begin position="2"/>
        <end position="236"/>
    </location>
</feature>
<name>A0ABQ6NRX9_9BACL</name>
<dbReference type="SUPFAM" id="SSF52540">
    <property type="entry name" value="P-loop containing nucleoside triphosphate hydrolases"/>
    <property type="match status" value="1"/>
</dbReference>
<evidence type="ECO:0000256" key="1">
    <source>
        <dbReference type="ARBA" id="ARBA00022448"/>
    </source>
</evidence>
<dbReference type="Pfam" id="PF00005">
    <property type="entry name" value="ABC_tran"/>
    <property type="match status" value="1"/>
</dbReference>
<protein>
    <submittedName>
        <fullName evidence="5">Nitrate/sulfonate/bicarbonate ABC transporter ATP-binding protein</fullName>
    </submittedName>
</protein>
<dbReference type="InterPro" id="IPR017871">
    <property type="entry name" value="ABC_transporter-like_CS"/>
</dbReference>
<dbReference type="InterPro" id="IPR003593">
    <property type="entry name" value="AAA+_ATPase"/>
</dbReference>
<accession>A0ABQ6NRX9</accession>
<keyword evidence="3 5" id="KW-0067">ATP-binding</keyword>
<sequence>MIEIEKVSKAFEQKQKKSYQVLDDVSFTIKQGEFVSLLGPSGCGKSTLLNLIAGFEKSYSGTIRVNGEPVKGPGAGKVVVFQEHGLFPWMNVLDNVAFGLKQQGIPKKKRYEQALEGIKSVHLSKFIDRYPHELSGGMKQRVAIARALVMEPDILLMDEPFAALDEQTRYILQKDLEDIWLKTRKTVLFITHNIREAVLLSDRVLVMATQPGRIKKEFVIQAARPHQAGDPLIHHYENKIMETLTEELEKVVREEMGHDYRLEKNAVPSLPDRDLGIGI</sequence>
<dbReference type="RefSeq" id="WP_317981701.1">
    <property type="nucleotide sequence ID" value="NZ_BTCL01000023.1"/>
</dbReference>
<gene>
    <name evidence="5" type="ORF">PghCCS26_49760</name>
</gene>
<dbReference type="PANTHER" id="PTHR42788:SF13">
    <property type="entry name" value="ALIPHATIC SULFONATES IMPORT ATP-BINDING PROTEIN SSUB"/>
    <property type="match status" value="1"/>
</dbReference>
<dbReference type="InterPro" id="IPR050166">
    <property type="entry name" value="ABC_transporter_ATP-bind"/>
</dbReference>
<comment type="caution">
    <text evidence="5">The sequence shown here is derived from an EMBL/GenBank/DDBJ whole genome shotgun (WGS) entry which is preliminary data.</text>
</comment>
<reference evidence="5 6" key="1">
    <citation type="submission" date="2023-05" db="EMBL/GenBank/DDBJ databases">
        <title>Draft genome of Paenibacillus sp. CCS26.</title>
        <authorList>
            <person name="Akita H."/>
            <person name="Shinto Y."/>
            <person name="Kimura Z."/>
        </authorList>
    </citation>
    <scope>NUCLEOTIDE SEQUENCE [LARGE SCALE GENOMIC DNA]</scope>
    <source>
        <strain evidence="5 6">CCS26</strain>
    </source>
</reference>
<keyword evidence="2" id="KW-0547">Nucleotide-binding</keyword>
<keyword evidence="1" id="KW-0813">Transport</keyword>
<organism evidence="5 6">
    <name type="scientific">Paenibacillus glycanilyticus</name>
    <dbReference type="NCBI Taxonomy" id="126569"/>
    <lineage>
        <taxon>Bacteria</taxon>
        <taxon>Bacillati</taxon>
        <taxon>Bacillota</taxon>
        <taxon>Bacilli</taxon>
        <taxon>Bacillales</taxon>
        <taxon>Paenibacillaceae</taxon>
        <taxon>Paenibacillus</taxon>
    </lineage>
</organism>
<dbReference type="Gene3D" id="3.40.50.300">
    <property type="entry name" value="P-loop containing nucleotide triphosphate hydrolases"/>
    <property type="match status" value="1"/>
</dbReference>
<dbReference type="PROSITE" id="PS50893">
    <property type="entry name" value="ABC_TRANSPORTER_2"/>
    <property type="match status" value="1"/>
</dbReference>
<evidence type="ECO:0000313" key="6">
    <source>
        <dbReference type="Proteomes" id="UP001285921"/>
    </source>
</evidence>
<evidence type="ECO:0000256" key="3">
    <source>
        <dbReference type="ARBA" id="ARBA00022840"/>
    </source>
</evidence>
<dbReference type="GO" id="GO:0005524">
    <property type="term" value="F:ATP binding"/>
    <property type="evidence" value="ECO:0007669"/>
    <property type="project" value="UniProtKB-KW"/>
</dbReference>
<dbReference type="InterPro" id="IPR003439">
    <property type="entry name" value="ABC_transporter-like_ATP-bd"/>
</dbReference>
<proteinExistence type="predicted"/>
<dbReference type="Proteomes" id="UP001285921">
    <property type="component" value="Unassembled WGS sequence"/>
</dbReference>
<dbReference type="PROSITE" id="PS00211">
    <property type="entry name" value="ABC_TRANSPORTER_1"/>
    <property type="match status" value="1"/>
</dbReference>
<keyword evidence="6" id="KW-1185">Reference proteome</keyword>
<dbReference type="SMART" id="SM00382">
    <property type="entry name" value="AAA"/>
    <property type="match status" value="1"/>
</dbReference>
<evidence type="ECO:0000259" key="4">
    <source>
        <dbReference type="PROSITE" id="PS50893"/>
    </source>
</evidence>
<evidence type="ECO:0000313" key="5">
    <source>
        <dbReference type="EMBL" id="GMK47846.1"/>
    </source>
</evidence>
<evidence type="ECO:0000256" key="2">
    <source>
        <dbReference type="ARBA" id="ARBA00022741"/>
    </source>
</evidence>
<dbReference type="InterPro" id="IPR027417">
    <property type="entry name" value="P-loop_NTPase"/>
</dbReference>